<feature type="signal peptide" evidence="1">
    <location>
        <begin position="1"/>
        <end position="20"/>
    </location>
</feature>
<dbReference type="InterPro" id="IPR016047">
    <property type="entry name" value="M23ase_b-sheet_dom"/>
</dbReference>
<dbReference type="GO" id="GO:0004222">
    <property type="term" value="F:metalloendopeptidase activity"/>
    <property type="evidence" value="ECO:0007669"/>
    <property type="project" value="TreeGrafter"/>
</dbReference>
<feature type="chain" id="PRO_5011564207" evidence="1">
    <location>
        <begin position="21"/>
        <end position="324"/>
    </location>
</feature>
<dbReference type="Gene3D" id="2.70.70.10">
    <property type="entry name" value="Glucose Permease (Domain IIA)"/>
    <property type="match status" value="1"/>
</dbReference>
<dbReference type="CDD" id="cd12797">
    <property type="entry name" value="M23_peptidase"/>
    <property type="match status" value="1"/>
</dbReference>
<dbReference type="InterPro" id="IPR011055">
    <property type="entry name" value="Dup_hybrid_motif"/>
</dbReference>
<proteinExistence type="predicted"/>
<feature type="domain" description="M23ase beta-sheet core" evidence="2">
    <location>
        <begin position="65"/>
        <end position="182"/>
    </location>
</feature>
<dbReference type="AlphaFoldDB" id="A0A1H3HQ45"/>
<evidence type="ECO:0000313" key="3">
    <source>
        <dbReference type="EMBL" id="SDY17540.1"/>
    </source>
</evidence>
<keyword evidence="1" id="KW-0732">Signal</keyword>
<dbReference type="EMBL" id="FNPR01000001">
    <property type="protein sequence ID" value="SDY17540.1"/>
    <property type="molecule type" value="Genomic_DNA"/>
</dbReference>
<dbReference type="PANTHER" id="PTHR21666">
    <property type="entry name" value="PEPTIDASE-RELATED"/>
    <property type="match status" value="1"/>
</dbReference>
<evidence type="ECO:0000313" key="4">
    <source>
        <dbReference type="Proteomes" id="UP000199026"/>
    </source>
</evidence>
<dbReference type="InterPro" id="IPR050570">
    <property type="entry name" value="Cell_wall_metabolism_enzyme"/>
</dbReference>
<reference evidence="3 4" key="1">
    <citation type="submission" date="2016-10" db="EMBL/GenBank/DDBJ databases">
        <authorList>
            <person name="de Groot N.N."/>
        </authorList>
    </citation>
    <scope>NUCLEOTIDE SEQUENCE [LARGE SCALE GENOMIC DNA]</scope>
    <source>
        <strain evidence="3 4">DSM 24677</strain>
    </source>
</reference>
<dbReference type="Pfam" id="PF01551">
    <property type="entry name" value="Peptidase_M23"/>
    <property type="match status" value="1"/>
</dbReference>
<keyword evidence="4" id="KW-1185">Reference proteome</keyword>
<name>A0A1H3HQ45_9RHOB</name>
<dbReference type="PANTHER" id="PTHR21666:SF270">
    <property type="entry name" value="MUREIN HYDROLASE ACTIVATOR ENVC"/>
    <property type="match status" value="1"/>
</dbReference>
<evidence type="ECO:0000259" key="2">
    <source>
        <dbReference type="Pfam" id="PF01551"/>
    </source>
</evidence>
<dbReference type="OrthoDB" id="5489603at2"/>
<protein>
    <submittedName>
        <fullName evidence="3">Peptidase family M23</fullName>
    </submittedName>
</protein>
<organism evidence="3 4">
    <name type="scientific">Lentibacter algarum</name>
    <dbReference type="NCBI Taxonomy" id="576131"/>
    <lineage>
        <taxon>Bacteria</taxon>
        <taxon>Pseudomonadati</taxon>
        <taxon>Pseudomonadota</taxon>
        <taxon>Alphaproteobacteria</taxon>
        <taxon>Rhodobacterales</taxon>
        <taxon>Roseobacteraceae</taxon>
        <taxon>Lentibacter</taxon>
    </lineage>
</organism>
<accession>A0A1H3HQ45</accession>
<dbReference type="Proteomes" id="UP000199026">
    <property type="component" value="Unassembled WGS sequence"/>
</dbReference>
<dbReference type="SUPFAM" id="SSF51261">
    <property type="entry name" value="Duplicated hybrid motif"/>
    <property type="match status" value="1"/>
</dbReference>
<gene>
    <name evidence="3" type="ORF">SAMN05444486_101587</name>
</gene>
<evidence type="ECO:0000256" key="1">
    <source>
        <dbReference type="SAM" id="SignalP"/>
    </source>
</evidence>
<dbReference type="STRING" id="576131.SAMN05444486_101587"/>
<sequence>MWRRGSLLGLAALFASPALAEAPLFALPLDCSLGETCYIQNFVDTLPAEGRVSDFACGPLSYDGHKGTDFALLNRAQMATGVTVTAAADGVVRGTRDEMPDTGLSSATEAMIAGRECGNGLVIDHGDGWVSQYCHMKLGSITVSKGQTVKVGDPLGQVGLSGRSEFPHLHFTVRQGERVIDPFDPEDTATCGAADQTLWAETPAYVAGGLIGLGFASTVPEFDNIKAGTAHKASLSRDAGALVLWAYMFGTRSGDSLRLVISGPEGFSFEHDTTLEKTQALSFRAAGKRLRTESWPIGAYQGLATLTRKGKIIGTEAISLQIAP</sequence>